<dbReference type="AlphaFoldDB" id="A0A5C4M2X5"/>
<feature type="transmembrane region" description="Helical" evidence="1">
    <location>
        <begin position="391"/>
        <end position="414"/>
    </location>
</feature>
<name>A0A5C4M2X5_9PSEU</name>
<dbReference type="SUPFAM" id="SSF53474">
    <property type="entry name" value="alpha/beta-Hydrolases"/>
    <property type="match status" value="1"/>
</dbReference>
<proteinExistence type="predicted"/>
<dbReference type="OrthoDB" id="4320047at2"/>
<protein>
    <submittedName>
        <fullName evidence="2">Uncharacterized protein</fullName>
    </submittedName>
</protein>
<evidence type="ECO:0000313" key="3">
    <source>
        <dbReference type="Proteomes" id="UP000305546"/>
    </source>
</evidence>
<evidence type="ECO:0000256" key="1">
    <source>
        <dbReference type="SAM" id="Phobius"/>
    </source>
</evidence>
<dbReference type="InterPro" id="IPR029058">
    <property type="entry name" value="AB_hydrolase_fold"/>
</dbReference>
<dbReference type="RefSeq" id="WP_139098155.1">
    <property type="nucleotide sequence ID" value="NZ_VDFW01000016.1"/>
</dbReference>
<dbReference type="Proteomes" id="UP000305546">
    <property type="component" value="Unassembled WGS sequence"/>
</dbReference>
<feature type="transmembrane region" description="Helical" evidence="1">
    <location>
        <begin position="184"/>
        <end position="202"/>
    </location>
</feature>
<feature type="transmembrane region" description="Helical" evidence="1">
    <location>
        <begin position="280"/>
        <end position="302"/>
    </location>
</feature>
<accession>A0A5C4M2X5</accession>
<sequence>MAVPRYGVRIGPRPGGAVAPAPDLDAQITELRVHGVGGTAPDALLRDLAPEQVGGDRVAGFYRTADLEPAGGEPPRHVEGYAWGGITSRSSVRVLWLLLVPFMLANLAGWMYRGEPSGFRFAWHRVAANLACLALTVNAVLVAVMIGPDLITYQATRAGLAHGRWWLWPLSWTWVGGGGQQPLVIGYATVVLGIAFLVLLAVRTQSRYEAVEPPWRLKTERTATRKSATDTNLADRQFWNSAIAVRRMTGAHIGAAFGFLALVFAVTSRAAAVPAPRETAWWWAAVLAGGLALAVSTVVVAADRWLGSVRKPKVFGTPPVRIAVHAVAPLAVVCAAVFALRQPEMSRAPGSLPGLDTISAATFLGLGGTIVLLVLIGLAGRPRGGPGPVVVMLLAAGLLNSLLLGLLFAAGHALGRLGAEPTTDPAVLAVPVPVAWAGPLLTAGLAAALLCWAVTQAVRWSLARDPRDFGEDLRDYRSTAPDGTHGPDGDWYVATVAPEDEPGDPRVDRDFLDAPAVRRAWQRGLERLYRLGEARSAAPELLWLIAAFQVGGAAWAVFARPPVPDAWFSPNGALGKVITFAGGATVLGLMWLLRQGWRDPARRKQIGVLWDVGTFWPRSYHPLAPPCYAERAVPDVQRRIWRLNDHGAPVLLVGHSQGSVLSTAALLPADCRAARGEIALVTFGNPTTWLYEWAFPAWVNPDVLAQVLAHQERARVTEWRNFSYPTDPIGNSVRVTGNAVCDERLRDPAFAWHIYGDPPPPSGGHSGYWTDSRVWDQIGKIAQRLQAR</sequence>
<keyword evidence="1" id="KW-1133">Transmembrane helix</keyword>
<dbReference type="EMBL" id="VDFW01000016">
    <property type="protein sequence ID" value="TNC24202.1"/>
    <property type="molecule type" value="Genomic_DNA"/>
</dbReference>
<feature type="transmembrane region" description="Helical" evidence="1">
    <location>
        <begin position="94"/>
        <end position="114"/>
    </location>
</feature>
<evidence type="ECO:0000313" key="2">
    <source>
        <dbReference type="EMBL" id="TNC24202.1"/>
    </source>
</evidence>
<feature type="transmembrane region" description="Helical" evidence="1">
    <location>
        <begin position="253"/>
        <end position="274"/>
    </location>
</feature>
<feature type="transmembrane region" description="Helical" evidence="1">
    <location>
        <begin position="360"/>
        <end position="379"/>
    </location>
</feature>
<gene>
    <name evidence="2" type="ORF">FG385_19310</name>
</gene>
<keyword evidence="1" id="KW-0472">Membrane</keyword>
<feature type="transmembrane region" description="Helical" evidence="1">
    <location>
        <begin position="541"/>
        <end position="561"/>
    </location>
</feature>
<keyword evidence="3" id="KW-1185">Reference proteome</keyword>
<organism evidence="2 3">
    <name type="scientific">Amycolatopsis alkalitolerans</name>
    <dbReference type="NCBI Taxonomy" id="2547244"/>
    <lineage>
        <taxon>Bacteria</taxon>
        <taxon>Bacillati</taxon>
        <taxon>Actinomycetota</taxon>
        <taxon>Actinomycetes</taxon>
        <taxon>Pseudonocardiales</taxon>
        <taxon>Pseudonocardiaceae</taxon>
        <taxon>Amycolatopsis</taxon>
    </lineage>
</organism>
<comment type="caution">
    <text evidence="2">The sequence shown here is derived from an EMBL/GenBank/DDBJ whole genome shotgun (WGS) entry which is preliminary data.</text>
</comment>
<feature type="transmembrane region" description="Helical" evidence="1">
    <location>
        <begin position="573"/>
        <end position="593"/>
    </location>
</feature>
<feature type="transmembrane region" description="Helical" evidence="1">
    <location>
        <begin position="126"/>
        <end position="146"/>
    </location>
</feature>
<reference evidence="2 3" key="1">
    <citation type="submission" date="2019-06" db="EMBL/GenBank/DDBJ databases">
        <title>Amycolatopsis alkalitolerans sp. nov., isolated from Gastrodia elata Blume.</title>
        <authorList>
            <person name="Narsing Rao M.P."/>
            <person name="Li W.J."/>
        </authorList>
    </citation>
    <scope>NUCLEOTIDE SEQUENCE [LARGE SCALE GENOMIC DNA]</scope>
    <source>
        <strain evidence="2 3">SYSUP0005</strain>
    </source>
</reference>
<keyword evidence="1" id="KW-0812">Transmembrane</keyword>
<feature type="transmembrane region" description="Helical" evidence="1">
    <location>
        <begin position="322"/>
        <end position="340"/>
    </location>
</feature>
<feature type="transmembrane region" description="Helical" evidence="1">
    <location>
        <begin position="434"/>
        <end position="454"/>
    </location>
</feature>